<dbReference type="AlphaFoldDB" id="A0AA41VVE9"/>
<dbReference type="InterPro" id="IPR040855">
    <property type="entry name" value="ORC_WH_C"/>
</dbReference>
<dbReference type="InterPro" id="IPR020795">
    <property type="entry name" value="ORC3"/>
</dbReference>
<dbReference type="GO" id="GO:0003688">
    <property type="term" value="F:DNA replication origin binding"/>
    <property type="evidence" value="ECO:0007669"/>
    <property type="project" value="TreeGrafter"/>
</dbReference>
<dbReference type="GO" id="GO:0005656">
    <property type="term" value="C:nuclear pre-replicative complex"/>
    <property type="evidence" value="ECO:0007669"/>
    <property type="project" value="TreeGrafter"/>
</dbReference>
<keyword evidence="4" id="KW-1185">Reference proteome</keyword>
<dbReference type="PANTHER" id="PTHR12748:SF0">
    <property type="entry name" value="ORIGIN RECOGNITION COMPLEX SUBUNIT 3"/>
    <property type="match status" value="1"/>
</dbReference>
<evidence type="ECO:0000256" key="1">
    <source>
        <dbReference type="SAM" id="MobiDB-lite"/>
    </source>
</evidence>
<reference evidence="3" key="1">
    <citation type="submission" date="2022-03" db="EMBL/GenBank/DDBJ databases">
        <title>A functionally conserved STORR gene fusion in Papaver species that diverged 16.8 million years ago.</title>
        <authorList>
            <person name="Catania T."/>
        </authorList>
    </citation>
    <scope>NUCLEOTIDE SEQUENCE</scope>
    <source>
        <strain evidence="3">S-191538</strain>
    </source>
</reference>
<feature type="region of interest" description="Disordered" evidence="1">
    <location>
        <begin position="19"/>
        <end position="62"/>
    </location>
</feature>
<proteinExistence type="predicted"/>
<dbReference type="Proteomes" id="UP001177140">
    <property type="component" value="Unassembled WGS sequence"/>
</dbReference>
<name>A0AA41VVE9_PAPNU</name>
<dbReference type="GO" id="GO:0005664">
    <property type="term" value="C:nuclear origin of replication recognition complex"/>
    <property type="evidence" value="ECO:0007669"/>
    <property type="project" value="InterPro"/>
</dbReference>
<dbReference type="CDD" id="cd20704">
    <property type="entry name" value="Orc3"/>
    <property type="match status" value="1"/>
</dbReference>
<feature type="domain" description="Origin recognition complex subunit 3 winged helix C-terminal" evidence="2">
    <location>
        <begin position="135"/>
        <end position="255"/>
    </location>
</feature>
<dbReference type="GO" id="GO:0031261">
    <property type="term" value="C:DNA replication preinitiation complex"/>
    <property type="evidence" value="ECO:0007669"/>
    <property type="project" value="TreeGrafter"/>
</dbReference>
<dbReference type="PANTHER" id="PTHR12748">
    <property type="entry name" value="ORIGIN RECOGNITION COMPLEX SUBUNIT 3"/>
    <property type="match status" value="1"/>
</dbReference>
<dbReference type="EMBL" id="JAJJMA010302282">
    <property type="protein sequence ID" value="MCL7048230.1"/>
    <property type="molecule type" value="Genomic_DNA"/>
</dbReference>
<organism evidence="3 4">
    <name type="scientific">Papaver nudicaule</name>
    <name type="common">Iceland poppy</name>
    <dbReference type="NCBI Taxonomy" id="74823"/>
    <lineage>
        <taxon>Eukaryota</taxon>
        <taxon>Viridiplantae</taxon>
        <taxon>Streptophyta</taxon>
        <taxon>Embryophyta</taxon>
        <taxon>Tracheophyta</taxon>
        <taxon>Spermatophyta</taxon>
        <taxon>Magnoliopsida</taxon>
        <taxon>Ranunculales</taxon>
        <taxon>Papaveraceae</taxon>
        <taxon>Papaveroideae</taxon>
        <taxon>Papaver</taxon>
    </lineage>
</organism>
<dbReference type="Pfam" id="PF18137">
    <property type="entry name" value="WHD_ORC"/>
    <property type="match status" value="1"/>
</dbReference>
<evidence type="ECO:0000313" key="4">
    <source>
        <dbReference type="Proteomes" id="UP001177140"/>
    </source>
</evidence>
<gene>
    <name evidence="3" type="ORF">MKW94_003930</name>
</gene>
<protein>
    <recommendedName>
        <fullName evidence="2">Origin recognition complex subunit 3 winged helix C-terminal domain-containing protein</fullName>
    </recommendedName>
</protein>
<comment type="caution">
    <text evidence="3">The sequence shown here is derived from an EMBL/GenBank/DDBJ whole genome shotgun (WGS) entry which is preliminary data.</text>
</comment>
<sequence>MAEINIKVEELQSLLDFDGENKSKNQDGIGSPWKPASLGESKSPRKARIGSPKKVTSNGEIKSPIKVKIGSPKKAASRNQLNIEKDKKVVNLKAVKLMECMVKDYLKPVESSPFHEIFCFKHVDILQSALIGDPRKMIQVDLLKSHAYLHCSCCNKSKDSLLPSVNDTSIIYQLAQEHGDLINLHDWFQSFKAIILPPSVTKKGKRELQMSPLSKKRIVTTEVESIGEATIQARFCKAVIELQITGLLRMPSKRRSLTNIHQYGIW</sequence>
<accession>A0AA41VVE9</accession>
<dbReference type="GO" id="GO:0006270">
    <property type="term" value="P:DNA replication initiation"/>
    <property type="evidence" value="ECO:0007669"/>
    <property type="project" value="TreeGrafter"/>
</dbReference>
<evidence type="ECO:0000259" key="2">
    <source>
        <dbReference type="Pfam" id="PF18137"/>
    </source>
</evidence>
<evidence type="ECO:0000313" key="3">
    <source>
        <dbReference type="EMBL" id="MCL7048230.1"/>
    </source>
</evidence>